<protein>
    <submittedName>
        <fullName evidence="1">Uncharacterized protein</fullName>
    </submittedName>
</protein>
<sequence length="46" mass="5494">MLKNLENSFYNKAKIKISLLPILLYAAVEEDNIFKRKEYIYIENVT</sequence>
<dbReference type="KEGG" id="rof:AAGW17_02610"/>
<gene>
    <name evidence="1" type="ORF">AAGW17_02610</name>
</gene>
<dbReference type="AlphaFoldDB" id="A0AAU7C015"/>
<organism evidence="1">
    <name type="scientific">Rickettsia oklahomensis</name>
    <dbReference type="NCBI Taxonomy" id="3141789"/>
    <lineage>
        <taxon>Bacteria</taxon>
        <taxon>Pseudomonadati</taxon>
        <taxon>Pseudomonadota</taxon>
        <taxon>Alphaproteobacteria</taxon>
        <taxon>Rickettsiales</taxon>
        <taxon>Rickettsiaceae</taxon>
        <taxon>Rickettsieae</taxon>
        <taxon>Rickettsia</taxon>
        <taxon>belli group</taxon>
    </lineage>
</organism>
<proteinExistence type="predicted"/>
<evidence type="ECO:0000313" key="1">
    <source>
        <dbReference type="EMBL" id="XBG66747.1"/>
    </source>
</evidence>
<reference evidence="1" key="1">
    <citation type="submission" date="2024-05" db="EMBL/GenBank/DDBJ databases">
        <title>Characterization of a novel Rickettsia species. (Rickettsia oklahomia sp. nov.) from Amblyomma americanum ticks.</title>
        <authorList>
            <person name="Korla P.K."/>
            <person name="Karounos M."/>
            <person name="Wilson J.M."/>
            <person name="Little S.E."/>
            <person name="Qurollo B.A."/>
        </authorList>
    </citation>
    <scope>NUCLEOTIDE SEQUENCE</scope>
    <source>
        <strain evidence="1">Oklahoma-10</strain>
    </source>
</reference>
<name>A0AAU7C015_9RICK</name>
<accession>A0AAU7C015</accession>
<dbReference type="EMBL" id="CP157197">
    <property type="protein sequence ID" value="XBG66747.1"/>
    <property type="molecule type" value="Genomic_DNA"/>
</dbReference>
<dbReference type="RefSeq" id="WP_347939372.1">
    <property type="nucleotide sequence ID" value="NZ_CP157197.1"/>
</dbReference>